<dbReference type="EMBL" id="DS990136">
    <property type="protein sequence ID" value="EET22986.1"/>
    <property type="molecule type" value="Genomic_DNA"/>
</dbReference>
<evidence type="ECO:0000313" key="2">
    <source>
        <dbReference type="EMBL" id="EET22986.1"/>
    </source>
</evidence>
<reference evidence="2" key="2">
    <citation type="submission" date="2008-07" db="EMBL/GenBank/DDBJ databases">
        <authorList>
            <consortium name="Broad Institute Genome Sequencing Platform"/>
            <person name="Colwell R."/>
            <person name="Grim C.J."/>
            <person name="Young S."/>
            <person name="Jaffe D."/>
            <person name="Gnerre S."/>
            <person name="Berlin A."/>
            <person name="Heiman D."/>
            <person name="Hepburn T."/>
            <person name="Shea T."/>
            <person name="Sykes S."/>
            <person name="Alvarado L."/>
            <person name="Kodira C."/>
            <person name="Heidelberg J."/>
            <person name="Lander E."/>
            <person name="Galagan J."/>
            <person name="Nusbaum C."/>
            <person name="Birren B."/>
        </authorList>
    </citation>
    <scope>NUCLEOTIDE SEQUENCE [LARGE SCALE GENOMIC DNA]</scope>
    <source>
        <strain evidence="2">MO10</strain>
    </source>
</reference>
<organism evidence="2">
    <name type="scientific">Vibrio cholerae (strain MO10)</name>
    <dbReference type="NCBI Taxonomy" id="345072"/>
    <lineage>
        <taxon>Bacteria</taxon>
        <taxon>Pseudomonadati</taxon>
        <taxon>Pseudomonadota</taxon>
        <taxon>Gammaproteobacteria</taxon>
        <taxon>Vibrionales</taxon>
        <taxon>Vibrionaceae</taxon>
        <taxon>Vibrio</taxon>
    </lineage>
</organism>
<reference evidence="2" key="1">
    <citation type="submission" date="2005-09" db="EMBL/GenBank/DDBJ databases">
        <title>Annotation of Vibrio cholerae MO10.</title>
        <authorList>
            <person name="Colwell R."/>
            <person name="Grim C.J."/>
            <person name="Young S."/>
            <person name="Jaffe D."/>
            <person name="Gnerre S."/>
            <person name="Berlin A."/>
            <person name="Heiman D."/>
            <person name="Hepburn T."/>
            <person name="Shea T."/>
            <person name="Sykes S."/>
            <person name="Yandava C."/>
            <person name="Alvarado L."/>
            <person name="Kodira C."/>
            <person name="Borodovsky M."/>
            <person name="Heidelberg J."/>
            <person name="Lander E."/>
            <person name="Galagan J."/>
            <person name="Nusbaum C."/>
            <person name="Birren B."/>
        </authorList>
    </citation>
    <scope>NUCLEOTIDE SEQUENCE [LARGE SCALE GENOMIC DNA]</scope>
    <source>
        <strain evidence="2">MO10</strain>
    </source>
</reference>
<protein>
    <submittedName>
        <fullName evidence="2">Uncharacterized protein</fullName>
    </submittedName>
</protein>
<dbReference type="HOGENOM" id="CLU_219165_0_0_6"/>
<sequence>MSLAKALVAIRSNNATQLQRGFIAYLHFLVIIVKPNLIKFC</sequence>
<gene>
    <name evidence="2" type="ORF">VchoM_01014</name>
</gene>
<proteinExistence type="predicted"/>
<dbReference type="AlphaFoldDB" id="A0A0X1KXB2"/>
<keyword evidence="1" id="KW-0812">Transmembrane</keyword>
<dbReference type="Proteomes" id="UP000004687">
    <property type="component" value="Unassembled WGS sequence"/>
</dbReference>
<name>A0A0X1KXB2_VIBCO</name>
<feature type="transmembrane region" description="Helical" evidence="1">
    <location>
        <begin position="21"/>
        <end position="38"/>
    </location>
</feature>
<keyword evidence="1" id="KW-1133">Transmembrane helix</keyword>
<evidence type="ECO:0000256" key="1">
    <source>
        <dbReference type="SAM" id="Phobius"/>
    </source>
</evidence>
<accession>A0A0X1KXB2</accession>
<keyword evidence="1" id="KW-0472">Membrane</keyword>